<keyword evidence="3" id="KW-1185">Reference proteome</keyword>
<accession>A0A314L0E2</accession>
<protein>
    <submittedName>
        <fullName evidence="2">Uncharacterized protein</fullName>
    </submittedName>
</protein>
<feature type="region of interest" description="Disordered" evidence="1">
    <location>
        <begin position="90"/>
        <end position="111"/>
    </location>
</feature>
<feature type="compositionally biased region" description="Acidic residues" evidence="1">
    <location>
        <begin position="1"/>
        <end position="19"/>
    </location>
</feature>
<feature type="non-terminal residue" evidence="2">
    <location>
        <position position="1"/>
    </location>
</feature>
<evidence type="ECO:0000313" key="2">
    <source>
        <dbReference type="EMBL" id="OIT34925.1"/>
    </source>
</evidence>
<feature type="compositionally biased region" description="Polar residues" evidence="1">
    <location>
        <begin position="38"/>
        <end position="47"/>
    </location>
</feature>
<evidence type="ECO:0000313" key="3">
    <source>
        <dbReference type="Proteomes" id="UP000187609"/>
    </source>
</evidence>
<sequence length="193" mass="21043">QVEEEEEDYADSIQDDSDNEAAQFSATRPSKDEAAKVQSEQVSNSIDSEPRRRGLSPNAPAFVPSKQQQIVAALEGVSLTIQDNKEVAKPGQQRALSAAGSSSMHNFDATESSSAMDAKHNLTPTNILYALVSGKQQIQPTQETTHDLNALMTQEFAYNSTHAVNVGKDIYEKGEEDEMLQQCRAEAAKRGDL</sequence>
<feature type="region of interest" description="Disordered" evidence="1">
    <location>
        <begin position="1"/>
        <end position="64"/>
    </location>
</feature>
<organism evidence="2 3">
    <name type="scientific">Nicotiana attenuata</name>
    <name type="common">Coyote tobacco</name>
    <dbReference type="NCBI Taxonomy" id="49451"/>
    <lineage>
        <taxon>Eukaryota</taxon>
        <taxon>Viridiplantae</taxon>
        <taxon>Streptophyta</taxon>
        <taxon>Embryophyta</taxon>
        <taxon>Tracheophyta</taxon>
        <taxon>Spermatophyta</taxon>
        <taxon>Magnoliopsida</taxon>
        <taxon>eudicotyledons</taxon>
        <taxon>Gunneridae</taxon>
        <taxon>Pentapetalae</taxon>
        <taxon>asterids</taxon>
        <taxon>lamiids</taxon>
        <taxon>Solanales</taxon>
        <taxon>Solanaceae</taxon>
        <taxon>Nicotianoideae</taxon>
        <taxon>Nicotianeae</taxon>
        <taxon>Nicotiana</taxon>
    </lineage>
</organism>
<dbReference type="Proteomes" id="UP000187609">
    <property type="component" value="Unassembled WGS sequence"/>
</dbReference>
<reference evidence="2" key="1">
    <citation type="submission" date="2016-11" db="EMBL/GenBank/DDBJ databases">
        <title>The genome of Nicotiana attenuata.</title>
        <authorList>
            <person name="Xu S."/>
            <person name="Brockmoeller T."/>
            <person name="Gaquerel E."/>
            <person name="Navarro A."/>
            <person name="Kuhl H."/>
            <person name="Gase K."/>
            <person name="Ling Z."/>
            <person name="Zhou W."/>
            <person name="Kreitzer C."/>
            <person name="Stanke M."/>
            <person name="Tang H."/>
            <person name="Lyons E."/>
            <person name="Pandey P."/>
            <person name="Pandey S.P."/>
            <person name="Timmermann B."/>
            <person name="Baldwin I.T."/>
        </authorList>
    </citation>
    <scope>NUCLEOTIDE SEQUENCE [LARGE SCALE GENOMIC DNA]</scope>
    <source>
        <strain evidence="2">UT</strain>
    </source>
</reference>
<feature type="compositionally biased region" description="Polar residues" evidence="1">
    <location>
        <begin position="99"/>
        <end position="111"/>
    </location>
</feature>
<evidence type="ECO:0000256" key="1">
    <source>
        <dbReference type="SAM" id="MobiDB-lite"/>
    </source>
</evidence>
<gene>
    <name evidence="2" type="ORF">A4A49_61112</name>
</gene>
<dbReference type="EMBL" id="MJEQ01000635">
    <property type="protein sequence ID" value="OIT34925.1"/>
    <property type="molecule type" value="Genomic_DNA"/>
</dbReference>
<proteinExistence type="predicted"/>
<name>A0A314L0E2_NICAT</name>
<dbReference type="AlphaFoldDB" id="A0A314L0E2"/>
<comment type="caution">
    <text evidence="2">The sequence shown here is derived from an EMBL/GenBank/DDBJ whole genome shotgun (WGS) entry which is preliminary data.</text>
</comment>
<dbReference type="Gramene" id="OIT34925">
    <property type="protein sequence ID" value="OIT34925"/>
    <property type="gene ID" value="A4A49_61112"/>
</dbReference>
<feature type="non-terminal residue" evidence="2">
    <location>
        <position position="193"/>
    </location>
</feature>